<dbReference type="Gene3D" id="3.40.50.11010">
    <property type="match status" value="1"/>
</dbReference>
<dbReference type="GO" id="GO:0016740">
    <property type="term" value="F:transferase activity"/>
    <property type="evidence" value="ECO:0007669"/>
    <property type="project" value="UniProtKB-KW"/>
</dbReference>
<dbReference type="Gene3D" id="3.40.50.2000">
    <property type="entry name" value="Glycogen Phosphorylase B"/>
    <property type="match status" value="1"/>
</dbReference>
<dbReference type="PANTHER" id="PTHR12526:SF630">
    <property type="entry name" value="GLYCOSYLTRANSFERASE"/>
    <property type="match status" value="1"/>
</dbReference>
<accession>A0A917K899</accession>
<reference evidence="2" key="1">
    <citation type="journal article" date="2014" name="Int. J. Syst. Evol. Microbiol.">
        <title>Complete genome sequence of Corynebacterium casei LMG S-19264T (=DSM 44701T), isolated from a smear-ripened cheese.</title>
        <authorList>
            <consortium name="US DOE Joint Genome Institute (JGI-PGF)"/>
            <person name="Walter F."/>
            <person name="Albersmeier A."/>
            <person name="Kalinowski J."/>
            <person name="Ruckert C."/>
        </authorList>
    </citation>
    <scope>NUCLEOTIDE SEQUENCE</scope>
    <source>
        <strain evidence="2">JCM 18487</strain>
    </source>
</reference>
<keyword evidence="3" id="KW-1185">Reference proteome</keyword>
<name>A0A917K899_9BACL</name>
<protein>
    <submittedName>
        <fullName evidence="2">Glycosyl transferase</fullName>
    </submittedName>
</protein>
<dbReference type="Proteomes" id="UP000637695">
    <property type="component" value="Unassembled WGS sequence"/>
</dbReference>
<dbReference type="AlphaFoldDB" id="A0A917K899"/>
<gene>
    <name evidence="2" type="ORF">GCM10010885_08800</name>
</gene>
<evidence type="ECO:0000313" key="2">
    <source>
        <dbReference type="EMBL" id="GGJ01816.1"/>
    </source>
</evidence>
<keyword evidence="2" id="KW-0808">Transferase</keyword>
<dbReference type="Pfam" id="PF13524">
    <property type="entry name" value="Glyco_trans_1_2"/>
    <property type="match status" value="1"/>
</dbReference>
<dbReference type="SUPFAM" id="SSF53756">
    <property type="entry name" value="UDP-Glycosyltransferase/glycogen phosphorylase"/>
    <property type="match status" value="1"/>
</dbReference>
<dbReference type="RefSeq" id="WP_188881380.1">
    <property type="nucleotide sequence ID" value="NZ_BMOY01000009.1"/>
</dbReference>
<feature type="domain" description="Spore protein YkvP/CgeB glycosyl transferase-like" evidence="1">
    <location>
        <begin position="231"/>
        <end position="372"/>
    </location>
</feature>
<proteinExistence type="predicted"/>
<evidence type="ECO:0000313" key="3">
    <source>
        <dbReference type="Proteomes" id="UP000637695"/>
    </source>
</evidence>
<evidence type="ECO:0000259" key="1">
    <source>
        <dbReference type="Pfam" id="PF13524"/>
    </source>
</evidence>
<organism evidence="2 3">
    <name type="scientific">Alicyclobacillus cellulosilyticus</name>
    <dbReference type="NCBI Taxonomy" id="1003997"/>
    <lineage>
        <taxon>Bacteria</taxon>
        <taxon>Bacillati</taxon>
        <taxon>Bacillota</taxon>
        <taxon>Bacilli</taxon>
        <taxon>Bacillales</taxon>
        <taxon>Alicyclobacillaceae</taxon>
        <taxon>Alicyclobacillus</taxon>
    </lineage>
</organism>
<dbReference type="EMBL" id="BMOY01000009">
    <property type="protein sequence ID" value="GGJ01816.1"/>
    <property type="molecule type" value="Genomic_DNA"/>
</dbReference>
<dbReference type="InterPro" id="IPR055259">
    <property type="entry name" value="YkvP/CgeB_Glyco_trans-like"/>
</dbReference>
<comment type="caution">
    <text evidence="2">The sequence shown here is derived from an EMBL/GenBank/DDBJ whole genome shotgun (WGS) entry which is preliminary data.</text>
</comment>
<sequence>MRPTIVLTSAVSWSGVTARPHHFARLLAARGWPVLFVDAPVTLLGPVKNPSLRPLLLPKPVVRDISVAGANGWLRVLSPCAQLPFGNMWRWVNRLNQRWLAYFIRVAAPGPYVLLATLPGNVDLIPRLRPLAVLYDCVDFHAEFPGFVRPETVNQMEQELVALSRAVFATADALYERMAAWHGSVTLLPNAAETEHFAQTLTSPVHPALAAIPEPRVAFVGGIGGWIDLDFIRVMAQARPHVHFVMIGPVETDTSALQRCANVHFVGRQPYAELPQWLAGCQAALVAFKRNALAQSVNPVKVYEYLAAGREVIATPIREVVKLRDLVWLAEDGQAAVAALDRILAGERKVTETARQAFVRAHTWSARVDRLEEALLSALPSRWR</sequence>
<reference evidence="2" key="2">
    <citation type="submission" date="2020-09" db="EMBL/GenBank/DDBJ databases">
        <authorList>
            <person name="Sun Q."/>
            <person name="Ohkuma M."/>
        </authorList>
    </citation>
    <scope>NUCLEOTIDE SEQUENCE</scope>
    <source>
        <strain evidence="2">JCM 18487</strain>
    </source>
</reference>
<dbReference type="PANTHER" id="PTHR12526">
    <property type="entry name" value="GLYCOSYLTRANSFERASE"/>
    <property type="match status" value="1"/>
</dbReference>